<protein>
    <recommendedName>
        <fullName evidence="3">Transposase Tc1-like domain-containing protein</fullName>
    </recommendedName>
</protein>
<evidence type="ECO:0000313" key="2">
    <source>
        <dbReference type="Proteomes" id="UP000027222"/>
    </source>
</evidence>
<keyword evidence="2" id="KW-1185">Reference proteome</keyword>
<evidence type="ECO:0000313" key="1">
    <source>
        <dbReference type="EMBL" id="KDR67647.1"/>
    </source>
</evidence>
<proteinExistence type="predicted"/>
<organism evidence="1 2">
    <name type="scientific">Galerina marginata (strain CBS 339.88)</name>
    <dbReference type="NCBI Taxonomy" id="685588"/>
    <lineage>
        <taxon>Eukaryota</taxon>
        <taxon>Fungi</taxon>
        <taxon>Dikarya</taxon>
        <taxon>Basidiomycota</taxon>
        <taxon>Agaricomycotina</taxon>
        <taxon>Agaricomycetes</taxon>
        <taxon>Agaricomycetidae</taxon>
        <taxon>Agaricales</taxon>
        <taxon>Agaricineae</taxon>
        <taxon>Strophariaceae</taxon>
        <taxon>Galerina</taxon>
    </lineage>
</organism>
<dbReference type="Proteomes" id="UP000027222">
    <property type="component" value="Unassembled WGS sequence"/>
</dbReference>
<dbReference type="OrthoDB" id="2431447at2759"/>
<dbReference type="EMBL" id="KL142413">
    <property type="protein sequence ID" value="KDR67647.1"/>
    <property type="molecule type" value="Genomic_DNA"/>
</dbReference>
<dbReference type="AlphaFoldDB" id="A0A067SCD2"/>
<dbReference type="InterPro" id="IPR036397">
    <property type="entry name" value="RNaseH_sf"/>
</dbReference>
<reference evidence="2" key="1">
    <citation type="journal article" date="2014" name="Proc. Natl. Acad. Sci. U.S.A.">
        <title>Extensive sampling of basidiomycete genomes demonstrates inadequacy of the white-rot/brown-rot paradigm for wood decay fungi.</title>
        <authorList>
            <person name="Riley R."/>
            <person name="Salamov A.A."/>
            <person name="Brown D.W."/>
            <person name="Nagy L.G."/>
            <person name="Floudas D."/>
            <person name="Held B.W."/>
            <person name="Levasseur A."/>
            <person name="Lombard V."/>
            <person name="Morin E."/>
            <person name="Otillar R."/>
            <person name="Lindquist E.A."/>
            <person name="Sun H."/>
            <person name="LaButti K.M."/>
            <person name="Schmutz J."/>
            <person name="Jabbour D."/>
            <person name="Luo H."/>
            <person name="Baker S.E."/>
            <person name="Pisabarro A.G."/>
            <person name="Walton J.D."/>
            <person name="Blanchette R.A."/>
            <person name="Henrissat B."/>
            <person name="Martin F."/>
            <person name="Cullen D."/>
            <person name="Hibbett D.S."/>
            <person name="Grigoriev I.V."/>
        </authorList>
    </citation>
    <scope>NUCLEOTIDE SEQUENCE [LARGE SCALE GENOMIC DNA]</scope>
    <source>
        <strain evidence="2">CBS 339.88</strain>
    </source>
</reference>
<gene>
    <name evidence="1" type="ORF">GALMADRAFT_79498</name>
</gene>
<evidence type="ECO:0008006" key="3">
    <source>
        <dbReference type="Google" id="ProtNLM"/>
    </source>
</evidence>
<dbReference type="Gene3D" id="3.30.420.10">
    <property type="entry name" value="Ribonuclease H-like superfamily/Ribonuclease H"/>
    <property type="match status" value="1"/>
</dbReference>
<feature type="non-terminal residue" evidence="1">
    <location>
        <position position="1"/>
    </location>
</feature>
<dbReference type="GO" id="GO:0003676">
    <property type="term" value="F:nucleic acid binding"/>
    <property type="evidence" value="ECO:0007669"/>
    <property type="project" value="InterPro"/>
</dbReference>
<sequence length="55" mass="6780">AKKVPYLTKTHKRARLAWARICKAYTLRIWRKKIWSDECYVYFILICTTIYMDYS</sequence>
<name>A0A067SCD2_GALM3</name>
<dbReference type="HOGENOM" id="CLU_3037915_0_0_1"/>
<accession>A0A067SCD2</accession>